<dbReference type="GO" id="GO:0046872">
    <property type="term" value="F:metal ion binding"/>
    <property type="evidence" value="ECO:0007669"/>
    <property type="project" value="UniProtKB-UniRule"/>
</dbReference>
<dbReference type="PANTHER" id="PTHR10853:SF0">
    <property type="entry name" value="PROTEIN PELOTA HOMOLOG"/>
    <property type="match status" value="1"/>
</dbReference>
<dbReference type="InterPro" id="IPR029064">
    <property type="entry name" value="Ribosomal_eL30-like_sf"/>
</dbReference>
<dbReference type="Pfam" id="PF03465">
    <property type="entry name" value="eRF1_3"/>
    <property type="match status" value="1"/>
</dbReference>
<organism evidence="11 12">
    <name type="scientific">Thermoproteota archaeon</name>
    <dbReference type="NCBI Taxonomy" id="2056631"/>
    <lineage>
        <taxon>Archaea</taxon>
        <taxon>Thermoproteota</taxon>
    </lineage>
</organism>
<dbReference type="SUPFAM" id="SSF53137">
    <property type="entry name" value="Translational machinery components"/>
    <property type="match status" value="1"/>
</dbReference>
<dbReference type="InterPro" id="IPR005142">
    <property type="entry name" value="eRF1_3"/>
</dbReference>
<dbReference type="GO" id="GO:0005737">
    <property type="term" value="C:cytoplasm"/>
    <property type="evidence" value="ECO:0007669"/>
    <property type="project" value="UniProtKB-SubCell"/>
</dbReference>
<evidence type="ECO:0000256" key="6">
    <source>
        <dbReference type="ARBA" id="ARBA00022723"/>
    </source>
</evidence>
<dbReference type="InterPro" id="IPR004405">
    <property type="entry name" value="TF_pelota"/>
</dbReference>
<evidence type="ECO:0000313" key="12">
    <source>
        <dbReference type="Proteomes" id="UP000269499"/>
    </source>
</evidence>
<dbReference type="Pfam" id="PF03464">
    <property type="entry name" value="eRF1_2"/>
    <property type="match status" value="1"/>
</dbReference>
<evidence type="ECO:0000259" key="10">
    <source>
        <dbReference type="SMART" id="SM01194"/>
    </source>
</evidence>
<dbReference type="InterPro" id="IPR005141">
    <property type="entry name" value="eRF1_2"/>
</dbReference>
<accession>A0A497F788</accession>
<comment type="function">
    <text evidence="9">May function in recognizing stalled ribosomes, interact with stem-loop structures in stalled mRNA molecules, and effect endonucleolytic cleavage of the mRNA. May play a role in the release non-functional ribosomes and degradation of damaged mRNAs. Has endoribonuclease activity.</text>
</comment>
<dbReference type="SUPFAM" id="SSF55315">
    <property type="entry name" value="L30e-like"/>
    <property type="match status" value="1"/>
</dbReference>
<gene>
    <name evidence="9" type="primary">pelA</name>
    <name evidence="11" type="ORF">DRJ26_01505</name>
</gene>
<dbReference type="Gene3D" id="3.30.1330.30">
    <property type="match status" value="1"/>
</dbReference>
<dbReference type="SUPFAM" id="SSF159065">
    <property type="entry name" value="Dom34/Pelota N-terminal domain-like"/>
    <property type="match status" value="1"/>
</dbReference>
<dbReference type="HAMAP" id="MF_01853">
    <property type="entry name" value="PelO"/>
    <property type="match status" value="1"/>
</dbReference>
<dbReference type="EMBL" id="QMRA01000016">
    <property type="protein sequence ID" value="RLE54800.1"/>
    <property type="molecule type" value="Genomic_DNA"/>
</dbReference>
<dbReference type="Gene3D" id="2.30.30.870">
    <property type="entry name" value="Pelota, domain A"/>
    <property type="match status" value="1"/>
</dbReference>
<keyword evidence="8 9" id="KW-0378">Hydrolase</keyword>
<comment type="cofactor">
    <cofactor evidence="1 9">
        <name>a divalent metal cation</name>
        <dbReference type="ChEBI" id="CHEBI:60240"/>
    </cofactor>
</comment>
<keyword evidence="6 9" id="KW-0479">Metal-binding</keyword>
<name>A0A497F788_9CREN</name>
<evidence type="ECO:0000256" key="7">
    <source>
        <dbReference type="ARBA" id="ARBA00022759"/>
    </source>
</evidence>
<evidence type="ECO:0000256" key="3">
    <source>
        <dbReference type="ARBA" id="ARBA00009504"/>
    </source>
</evidence>
<dbReference type="NCBIfam" id="TIGR00111">
    <property type="entry name" value="pelota"/>
    <property type="match status" value="1"/>
</dbReference>
<dbReference type="PANTHER" id="PTHR10853">
    <property type="entry name" value="PELOTA"/>
    <property type="match status" value="1"/>
</dbReference>
<comment type="subunit">
    <text evidence="9">Monomer.</text>
</comment>
<dbReference type="Proteomes" id="UP000269499">
    <property type="component" value="Unassembled WGS sequence"/>
</dbReference>
<dbReference type="InterPro" id="IPR005140">
    <property type="entry name" value="eRF1_Pelota-like_N"/>
</dbReference>
<dbReference type="SMART" id="SM01194">
    <property type="entry name" value="eRF1_1"/>
    <property type="match status" value="1"/>
</dbReference>
<evidence type="ECO:0000256" key="2">
    <source>
        <dbReference type="ARBA" id="ARBA00004496"/>
    </source>
</evidence>
<evidence type="ECO:0000256" key="1">
    <source>
        <dbReference type="ARBA" id="ARBA00001968"/>
    </source>
</evidence>
<comment type="similarity">
    <text evidence="3 9">Belongs to the eukaryotic release factor 1 family. Pelota subfamily.</text>
</comment>
<dbReference type="InterPro" id="IPR038069">
    <property type="entry name" value="Pelota/DOM34_N"/>
</dbReference>
<comment type="caution">
    <text evidence="11">The sequence shown here is derived from an EMBL/GenBank/DDBJ whole genome shotgun (WGS) entry which is preliminary data.</text>
</comment>
<keyword evidence="5 9" id="KW-0540">Nuclease</keyword>
<dbReference type="EC" id="3.1.-.-" evidence="9"/>
<evidence type="ECO:0000313" key="11">
    <source>
        <dbReference type="EMBL" id="RLE54800.1"/>
    </source>
</evidence>
<evidence type="ECO:0000256" key="9">
    <source>
        <dbReference type="HAMAP-Rule" id="MF_01853"/>
    </source>
</evidence>
<dbReference type="GO" id="GO:0016787">
    <property type="term" value="F:hydrolase activity"/>
    <property type="evidence" value="ECO:0007669"/>
    <property type="project" value="UniProtKB-KW"/>
</dbReference>
<sequence>MKILFWDENTGTMKLRVESQDDLWVLYNIIKEGDVVYAKTTRELKVGKSSVRKPMTLGIKVKKLEFQPFTERLRIRGIIIEEPEKYEERGLRGSYHTINLDIGRELVLIKEKWSKHTINKIREACEKTRLGAVILSVDDEEAAIAVIRDYGVEIISEIALKLPGKMEADKRYAALRERLKDIVEAVTNTMRNTSSKILIIAGPSYMREKVANVIEKEYAGKSDKPKIYQENTSNGGVRGVYEAIRRGSITRAICDYGIIEESKLIAEFLELLTKAEGMVAYGLDEVEDAAKAGAVKTLLILDEMLHSYGELREKLEEIIREVESKGGKMKIFSSLHEAGRQLKSFGGIAAILRFKVKY</sequence>
<dbReference type="InterPro" id="IPR042226">
    <property type="entry name" value="eFR1_2_sf"/>
</dbReference>
<comment type="domain">
    <text evidence="9">The N-terminal domain has the RNA-binding Sm fold. It harbors the endoribonuclease activity.</text>
</comment>
<dbReference type="GO" id="GO:0070481">
    <property type="term" value="P:nuclear-transcribed mRNA catabolic process, non-stop decay"/>
    <property type="evidence" value="ECO:0007669"/>
    <property type="project" value="InterPro"/>
</dbReference>
<dbReference type="GO" id="GO:0004519">
    <property type="term" value="F:endonuclease activity"/>
    <property type="evidence" value="ECO:0007669"/>
    <property type="project" value="UniProtKB-UniRule"/>
</dbReference>
<dbReference type="Pfam" id="PF26356">
    <property type="entry name" value="Pelota_N"/>
    <property type="match status" value="1"/>
</dbReference>
<dbReference type="GO" id="GO:0070651">
    <property type="term" value="P:nonfunctional rRNA decay"/>
    <property type="evidence" value="ECO:0007669"/>
    <property type="project" value="TreeGrafter"/>
</dbReference>
<dbReference type="Gene3D" id="3.30.420.60">
    <property type="entry name" value="eRF1 domain 2"/>
    <property type="match status" value="1"/>
</dbReference>
<dbReference type="FunFam" id="2.30.30.870:FF:000002">
    <property type="entry name" value="Protein pelota homolog"/>
    <property type="match status" value="1"/>
</dbReference>
<dbReference type="GO" id="GO:0071025">
    <property type="term" value="P:RNA surveillance"/>
    <property type="evidence" value="ECO:0007669"/>
    <property type="project" value="InterPro"/>
</dbReference>
<proteinExistence type="inferred from homology"/>
<dbReference type="InterPro" id="IPR058547">
    <property type="entry name" value="Pelota_N"/>
</dbReference>
<evidence type="ECO:0000256" key="4">
    <source>
        <dbReference type="ARBA" id="ARBA00022490"/>
    </source>
</evidence>
<evidence type="ECO:0000256" key="5">
    <source>
        <dbReference type="ARBA" id="ARBA00022722"/>
    </source>
</evidence>
<protein>
    <recommendedName>
        <fullName evidence="9">Protein pelota homolog</fullName>
        <ecNumber evidence="9">3.1.-.-</ecNumber>
    </recommendedName>
</protein>
<keyword evidence="7 9" id="KW-0255">Endonuclease</keyword>
<feature type="domain" description="eRF1/Pelota-like N-terminal" evidence="10">
    <location>
        <begin position="1"/>
        <end position="126"/>
    </location>
</feature>
<dbReference type="GO" id="GO:0032790">
    <property type="term" value="P:ribosome disassembly"/>
    <property type="evidence" value="ECO:0007669"/>
    <property type="project" value="TreeGrafter"/>
</dbReference>
<keyword evidence="4 9" id="KW-0963">Cytoplasm</keyword>
<evidence type="ECO:0000256" key="8">
    <source>
        <dbReference type="ARBA" id="ARBA00022801"/>
    </source>
</evidence>
<dbReference type="InterPro" id="IPR023521">
    <property type="entry name" value="Pelota_arc"/>
</dbReference>
<dbReference type="AlphaFoldDB" id="A0A497F788"/>
<dbReference type="GO" id="GO:0070966">
    <property type="term" value="P:nuclear-transcribed mRNA catabolic process, no-go decay"/>
    <property type="evidence" value="ECO:0007669"/>
    <property type="project" value="InterPro"/>
</dbReference>
<reference evidence="11 12" key="1">
    <citation type="submission" date="2018-06" db="EMBL/GenBank/DDBJ databases">
        <title>Extensive metabolic versatility and redundancy in microbially diverse, dynamic hydrothermal sediments.</title>
        <authorList>
            <person name="Dombrowski N."/>
            <person name="Teske A."/>
            <person name="Baker B.J."/>
        </authorList>
    </citation>
    <scope>NUCLEOTIDE SEQUENCE [LARGE SCALE GENOMIC DNA]</scope>
    <source>
        <strain evidence="11">B20_G2</strain>
    </source>
</reference>
<comment type="subcellular location">
    <subcellularLocation>
        <location evidence="2 9">Cytoplasm</location>
    </subcellularLocation>
</comment>